<comment type="catalytic activity">
    <reaction evidence="13 14">
        <text>2 D-alanine + ATP = D-alanyl-D-alanine + ADP + phosphate + H(+)</text>
        <dbReference type="Rhea" id="RHEA:11224"/>
        <dbReference type="ChEBI" id="CHEBI:15378"/>
        <dbReference type="ChEBI" id="CHEBI:30616"/>
        <dbReference type="ChEBI" id="CHEBI:43474"/>
        <dbReference type="ChEBI" id="CHEBI:57416"/>
        <dbReference type="ChEBI" id="CHEBI:57822"/>
        <dbReference type="ChEBI" id="CHEBI:456216"/>
        <dbReference type="EC" id="6.3.2.4"/>
    </reaction>
</comment>
<dbReference type="PANTHER" id="PTHR23132:SF23">
    <property type="entry name" value="D-ALANINE--D-ALANINE LIGASE B"/>
    <property type="match status" value="1"/>
</dbReference>
<keyword evidence="16" id="KW-0460">Magnesium</keyword>
<keyword evidence="11 14" id="KW-0573">Peptidoglycan synthesis</keyword>
<evidence type="ECO:0000256" key="16">
    <source>
        <dbReference type="PIRSR" id="PIRSR039102-3"/>
    </source>
</evidence>
<comment type="similarity">
    <text evidence="4 14">Belongs to the D-alanine--D-alanine ligase family.</text>
</comment>
<evidence type="ECO:0000256" key="5">
    <source>
        <dbReference type="ARBA" id="ARBA00012216"/>
    </source>
</evidence>
<evidence type="ECO:0000256" key="6">
    <source>
        <dbReference type="ARBA" id="ARBA00022490"/>
    </source>
</evidence>
<dbReference type="GO" id="GO:0008360">
    <property type="term" value="P:regulation of cell shape"/>
    <property type="evidence" value="ECO:0007669"/>
    <property type="project" value="UniProtKB-KW"/>
</dbReference>
<keyword evidence="16" id="KW-0464">Manganese</keyword>
<evidence type="ECO:0000256" key="13">
    <source>
        <dbReference type="ARBA" id="ARBA00047614"/>
    </source>
</evidence>
<evidence type="ECO:0000256" key="8">
    <source>
        <dbReference type="ARBA" id="ARBA00022741"/>
    </source>
</evidence>
<dbReference type="NCBIfam" id="TIGR01205">
    <property type="entry name" value="D_ala_D_alaTIGR"/>
    <property type="match status" value="1"/>
</dbReference>
<dbReference type="RefSeq" id="WP_015238307.1">
    <property type="nucleotide sequence ID" value="NC_020283.1"/>
</dbReference>
<dbReference type="HOGENOM" id="CLU_039268_1_2_4"/>
<feature type="binding site" evidence="16">
    <location>
        <position position="271"/>
    </location>
    <ligand>
        <name>Mg(2+)</name>
        <dbReference type="ChEBI" id="CHEBI:18420"/>
        <label>2</label>
    </ligand>
</feature>
<dbReference type="UniPathway" id="UPA00219"/>
<dbReference type="STRING" id="1208918.CDEE_0892"/>
<dbReference type="AlphaFoldDB" id="M1LUS7"/>
<dbReference type="PIRSF" id="PIRSF039102">
    <property type="entry name" value="Ddl/VanB"/>
    <property type="match status" value="1"/>
</dbReference>
<dbReference type="GO" id="GO:0071555">
    <property type="term" value="P:cell wall organization"/>
    <property type="evidence" value="ECO:0007669"/>
    <property type="project" value="UniProtKB-KW"/>
</dbReference>
<dbReference type="InterPro" id="IPR000291">
    <property type="entry name" value="D-Ala_lig_Van_CS"/>
</dbReference>
<dbReference type="PATRIC" id="fig|1208918.3.peg.551"/>
<evidence type="ECO:0000256" key="12">
    <source>
        <dbReference type="ARBA" id="ARBA00023316"/>
    </source>
</evidence>
<dbReference type="PANTHER" id="PTHR23132">
    <property type="entry name" value="D-ALANINE--D-ALANINE LIGASE"/>
    <property type="match status" value="1"/>
</dbReference>
<evidence type="ECO:0000256" key="15">
    <source>
        <dbReference type="PIRSR" id="PIRSR039102-1"/>
    </source>
</evidence>
<feature type="domain" description="ATP-grasp" evidence="18">
    <location>
        <begin position="104"/>
        <end position="304"/>
    </location>
</feature>
<dbReference type="EC" id="6.3.2.4" evidence="5 14"/>
<comment type="subcellular location">
    <subcellularLocation>
        <location evidence="3 14">Cytoplasm</location>
    </subcellularLocation>
</comment>
<dbReference type="InterPro" id="IPR016185">
    <property type="entry name" value="PreATP-grasp_dom_sf"/>
</dbReference>
<evidence type="ECO:0000256" key="1">
    <source>
        <dbReference type="ARBA" id="ARBA00001936"/>
    </source>
</evidence>
<protein>
    <recommendedName>
        <fullName evidence="5 14">D-alanine--D-alanine ligase</fullName>
        <ecNumber evidence="5 14">6.3.2.4</ecNumber>
    </recommendedName>
    <alternativeName>
        <fullName evidence="14">D-Ala-D-Ala ligase</fullName>
    </alternativeName>
    <alternativeName>
        <fullName evidence="14">D-alanylalanine synthetase</fullName>
    </alternativeName>
</protein>
<evidence type="ECO:0000313" key="20">
    <source>
        <dbReference type="Proteomes" id="UP000011686"/>
    </source>
</evidence>
<evidence type="ECO:0000256" key="17">
    <source>
        <dbReference type="PROSITE-ProRule" id="PRU00409"/>
    </source>
</evidence>
<dbReference type="SUPFAM" id="SSF52440">
    <property type="entry name" value="PreATP-grasp domain"/>
    <property type="match status" value="1"/>
</dbReference>
<dbReference type="InterPro" id="IPR011095">
    <property type="entry name" value="Dala_Dala_lig_C"/>
</dbReference>
<feature type="binding site" evidence="16">
    <location>
        <position position="258"/>
    </location>
    <ligand>
        <name>Mg(2+)</name>
        <dbReference type="ChEBI" id="CHEBI:18420"/>
        <label>1</label>
    </ligand>
</feature>
<evidence type="ECO:0000313" key="19">
    <source>
        <dbReference type="EMBL" id="AGF47851.1"/>
    </source>
</evidence>
<feature type="active site" evidence="15">
    <location>
        <position position="18"/>
    </location>
</feature>
<keyword evidence="20" id="KW-1185">Reference proteome</keyword>
<reference evidence="19 20" key="1">
    <citation type="journal article" date="2013" name="Genome Biol. Evol.">
        <title>Genome evolution and phylogenomic analysis of candidatus kinetoplastibacterium, the betaproteobacterial endosymbionts of strigomonas and angomonas.</title>
        <authorList>
            <person name="Alves J.M."/>
            <person name="Serrano M.G."/>
            <person name="Maia da Silva F."/>
            <person name="Voegtly L.J."/>
            <person name="Matveyev A.V."/>
            <person name="Teixeira M.M."/>
            <person name="Camargo E.P."/>
            <person name="Buck G.A."/>
        </authorList>
    </citation>
    <scope>NUCLEOTIDE SEQUENCE [LARGE SCALE GENOMIC DNA]</scope>
    <source>
        <strain evidence="19 20">TCC036E</strain>
    </source>
</reference>
<evidence type="ECO:0000256" key="7">
    <source>
        <dbReference type="ARBA" id="ARBA00022598"/>
    </source>
</evidence>
<dbReference type="Proteomes" id="UP000011686">
    <property type="component" value="Chromosome"/>
</dbReference>
<feature type="active site" evidence="15">
    <location>
        <position position="146"/>
    </location>
</feature>
<dbReference type="NCBIfam" id="NF002378">
    <property type="entry name" value="PRK01372.1"/>
    <property type="match status" value="1"/>
</dbReference>
<dbReference type="Gene3D" id="3.40.50.20">
    <property type="match status" value="1"/>
</dbReference>
<dbReference type="Gene3D" id="3.30.470.20">
    <property type="entry name" value="ATP-grasp fold, B domain"/>
    <property type="match status" value="1"/>
</dbReference>
<dbReference type="PROSITE" id="PS50975">
    <property type="entry name" value="ATP_GRASP"/>
    <property type="match status" value="1"/>
</dbReference>
<comment type="cofactor">
    <cofactor evidence="16">
        <name>Mg(2+)</name>
        <dbReference type="ChEBI" id="CHEBI:18420"/>
    </cofactor>
    <cofactor evidence="16">
        <name>Mn(2+)</name>
        <dbReference type="ChEBI" id="CHEBI:29035"/>
    </cofactor>
    <text evidence="16">Binds 2 magnesium or manganese ions per subunit.</text>
</comment>
<dbReference type="GO" id="GO:0005524">
    <property type="term" value="F:ATP binding"/>
    <property type="evidence" value="ECO:0007669"/>
    <property type="project" value="UniProtKB-UniRule"/>
</dbReference>
<dbReference type="GO" id="GO:0008716">
    <property type="term" value="F:D-alanine-D-alanine ligase activity"/>
    <property type="evidence" value="ECO:0007669"/>
    <property type="project" value="UniProtKB-UniRule"/>
</dbReference>
<keyword evidence="10 14" id="KW-0133">Cell shape</keyword>
<feature type="binding site" evidence="16">
    <location>
        <position position="273"/>
    </location>
    <ligand>
        <name>Mg(2+)</name>
        <dbReference type="ChEBI" id="CHEBI:18420"/>
        <label>2</label>
    </ligand>
</feature>
<dbReference type="HAMAP" id="MF_00047">
    <property type="entry name" value="Dala_Dala_lig"/>
    <property type="match status" value="1"/>
</dbReference>
<comment type="pathway">
    <text evidence="14">Cell wall biogenesis; peptidoglycan biosynthesis.</text>
</comment>
<dbReference type="PROSITE" id="PS00844">
    <property type="entry name" value="DALA_DALA_LIGASE_2"/>
    <property type="match status" value="1"/>
</dbReference>
<keyword evidence="16" id="KW-0479">Metal-binding</keyword>
<proteinExistence type="inferred from homology"/>
<dbReference type="Pfam" id="PF01820">
    <property type="entry name" value="Dala_Dala_lig_N"/>
    <property type="match status" value="2"/>
</dbReference>
<dbReference type="InterPro" id="IPR011761">
    <property type="entry name" value="ATP-grasp"/>
</dbReference>
<evidence type="ECO:0000259" key="18">
    <source>
        <dbReference type="PROSITE" id="PS50975"/>
    </source>
</evidence>
<dbReference type="GO" id="GO:0009252">
    <property type="term" value="P:peptidoglycan biosynthetic process"/>
    <property type="evidence" value="ECO:0007669"/>
    <property type="project" value="UniProtKB-UniRule"/>
</dbReference>
<keyword evidence="9 17" id="KW-0067">ATP-binding</keyword>
<comment type="function">
    <text evidence="2 14">Cell wall formation.</text>
</comment>
<evidence type="ECO:0000256" key="9">
    <source>
        <dbReference type="ARBA" id="ARBA00022840"/>
    </source>
</evidence>
<keyword evidence="7 14" id="KW-0436">Ligase</keyword>
<dbReference type="InterPro" id="IPR011127">
    <property type="entry name" value="Dala_Dala_lig_N"/>
</dbReference>
<feature type="binding site" evidence="16">
    <location>
        <position position="271"/>
    </location>
    <ligand>
        <name>Mg(2+)</name>
        <dbReference type="ChEBI" id="CHEBI:18420"/>
        <label>1</label>
    </ligand>
</feature>
<dbReference type="GO" id="GO:0046872">
    <property type="term" value="F:metal ion binding"/>
    <property type="evidence" value="ECO:0007669"/>
    <property type="project" value="UniProtKB-KW"/>
</dbReference>
<evidence type="ECO:0000256" key="2">
    <source>
        <dbReference type="ARBA" id="ARBA00003921"/>
    </source>
</evidence>
<evidence type="ECO:0000256" key="4">
    <source>
        <dbReference type="ARBA" id="ARBA00010871"/>
    </source>
</evidence>
<sequence length="310" mass="34133">MTISFGKVGVLYGGQSSEREVSLISGKNIFNALKSKGLDVHLFDTGINSLADLIEAKFSVVFIALHGRFGEDGVIQGILDLLGIPYTGSGQLSSSISINKIITKKLWKYEGLLTPDFMSLSGKKDFSNACDFLGLPLIVKPVGEGSTVGTTVVKLYDDMDKAYINASVFNNEVFAEKLIVGRELTVSIIENSSGINVLPIIEIITPDNRCYDYESKYFSKETKYLCPAKLPLELNNDLIKICKKAYEVIHCKGWARIDIILDKFNKAWLLEINTCPGMTINSLMPIAARANGINYEDLCLSILSMASFKK</sequence>
<gene>
    <name evidence="14" type="primary">ddl</name>
    <name evidence="19" type="ORF">CDEE_0892</name>
</gene>
<dbReference type="eggNOG" id="COG1181">
    <property type="taxonomic scope" value="Bacteria"/>
</dbReference>
<keyword evidence="8 17" id="KW-0547">Nucleotide-binding</keyword>
<organism evidence="19 20">
    <name type="scientific">Candidatus Kinetoplastidibacterium crithidiae TCC036E</name>
    <dbReference type="NCBI Taxonomy" id="1208918"/>
    <lineage>
        <taxon>Bacteria</taxon>
        <taxon>Pseudomonadati</taxon>
        <taxon>Pseudomonadota</taxon>
        <taxon>Betaproteobacteria</taxon>
        <taxon>Candidatus Kinetoplastidibacterium</taxon>
    </lineage>
</organism>
<dbReference type="EMBL" id="CP003804">
    <property type="protein sequence ID" value="AGF47851.1"/>
    <property type="molecule type" value="Genomic_DNA"/>
</dbReference>
<dbReference type="SUPFAM" id="SSF56059">
    <property type="entry name" value="Glutathione synthetase ATP-binding domain-like"/>
    <property type="match status" value="1"/>
</dbReference>
<dbReference type="KEGG" id="kct:CDEE_0892"/>
<dbReference type="PROSITE" id="PS00843">
    <property type="entry name" value="DALA_DALA_LIGASE_1"/>
    <property type="match status" value="1"/>
</dbReference>
<evidence type="ECO:0000256" key="10">
    <source>
        <dbReference type="ARBA" id="ARBA00022960"/>
    </source>
</evidence>
<feature type="active site" evidence="15">
    <location>
        <position position="282"/>
    </location>
</feature>
<comment type="cofactor">
    <cofactor evidence="1">
        <name>Mn(2+)</name>
        <dbReference type="ChEBI" id="CHEBI:29035"/>
    </cofactor>
</comment>
<evidence type="ECO:0000256" key="3">
    <source>
        <dbReference type="ARBA" id="ARBA00004496"/>
    </source>
</evidence>
<dbReference type="Gene3D" id="3.30.1490.20">
    <property type="entry name" value="ATP-grasp fold, A domain"/>
    <property type="match status" value="1"/>
</dbReference>
<evidence type="ECO:0000256" key="14">
    <source>
        <dbReference type="HAMAP-Rule" id="MF_00047"/>
    </source>
</evidence>
<dbReference type="Pfam" id="PF07478">
    <property type="entry name" value="Dala_Dala_lig_C"/>
    <property type="match status" value="1"/>
</dbReference>
<keyword evidence="6 14" id="KW-0963">Cytoplasm</keyword>
<dbReference type="GO" id="GO:0005737">
    <property type="term" value="C:cytoplasm"/>
    <property type="evidence" value="ECO:0007669"/>
    <property type="project" value="UniProtKB-SubCell"/>
</dbReference>
<dbReference type="InterPro" id="IPR013815">
    <property type="entry name" value="ATP_grasp_subdomain_1"/>
</dbReference>
<keyword evidence="12 14" id="KW-0961">Cell wall biogenesis/degradation</keyword>
<accession>M1LUS7</accession>
<name>M1LUS7_9PROT</name>
<dbReference type="InterPro" id="IPR005905">
    <property type="entry name" value="D_ala_D_ala"/>
</dbReference>
<evidence type="ECO:0000256" key="11">
    <source>
        <dbReference type="ARBA" id="ARBA00022984"/>
    </source>
</evidence>